<keyword evidence="1" id="KW-0479">Metal-binding</keyword>
<feature type="domain" description="Molybdopterin oxidoreductase" evidence="5">
    <location>
        <begin position="15"/>
        <end position="334"/>
    </location>
</feature>
<dbReference type="GO" id="GO:0051536">
    <property type="term" value="F:iron-sulfur cluster binding"/>
    <property type="evidence" value="ECO:0007669"/>
    <property type="project" value="UniProtKB-KW"/>
</dbReference>
<dbReference type="AlphaFoldDB" id="A0A1G9L982"/>
<dbReference type="GO" id="GO:0043546">
    <property type="term" value="F:molybdopterin cofactor binding"/>
    <property type="evidence" value="ECO:0007669"/>
    <property type="project" value="InterPro"/>
</dbReference>
<dbReference type="PROSITE" id="PS00490">
    <property type="entry name" value="MOLYBDOPTERIN_PROK_2"/>
    <property type="match status" value="1"/>
</dbReference>
<keyword evidence="3" id="KW-0408">Iron</keyword>
<keyword evidence="2" id="KW-0560">Oxidoreductase</keyword>
<dbReference type="InterPro" id="IPR041925">
    <property type="entry name" value="CT_Formate-Dh_H"/>
</dbReference>
<dbReference type="Pfam" id="PF00384">
    <property type="entry name" value="Molybdopterin"/>
    <property type="match status" value="1"/>
</dbReference>
<dbReference type="Gene3D" id="3.40.228.10">
    <property type="entry name" value="Dimethylsulfoxide Reductase, domain 2"/>
    <property type="match status" value="1"/>
</dbReference>
<dbReference type="GO" id="GO:0016020">
    <property type="term" value="C:membrane"/>
    <property type="evidence" value="ECO:0007669"/>
    <property type="project" value="TreeGrafter"/>
</dbReference>
<evidence type="ECO:0000259" key="5">
    <source>
        <dbReference type="Pfam" id="PF00384"/>
    </source>
</evidence>
<proteinExistence type="predicted"/>
<evidence type="ECO:0000256" key="4">
    <source>
        <dbReference type="ARBA" id="ARBA00023014"/>
    </source>
</evidence>
<dbReference type="CDD" id="cd02790">
    <property type="entry name" value="MopB_CT_Formate-Dh_H"/>
    <property type="match status" value="1"/>
</dbReference>
<keyword evidence="4" id="KW-0411">Iron-sulfur</keyword>
<dbReference type="EMBL" id="FNGA01000006">
    <property type="protein sequence ID" value="SDL58376.1"/>
    <property type="molecule type" value="Genomic_DNA"/>
</dbReference>
<dbReference type="Pfam" id="PF01568">
    <property type="entry name" value="Molydop_binding"/>
    <property type="match status" value="1"/>
</dbReference>
<dbReference type="InterPro" id="IPR050123">
    <property type="entry name" value="Prok_molybdopt-oxidoreductase"/>
</dbReference>
<dbReference type="GO" id="GO:0046872">
    <property type="term" value="F:metal ion binding"/>
    <property type="evidence" value="ECO:0007669"/>
    <property type="project" value="UniProtKB-KW"/>
</dbReference>
<evidence type="ECO:0000313" key="7">
    <source>
        <dbReference type="EMBL" id="SDL58376.1"/>
    </source>
</evidence>
<keyword evidence="8" id="KW-1185">Reference proteome</keyword>
<dbReference type="PANTHER" id="PTHR43105">
    <property type="entry name" value="RESPIRATORY NITRATE REDUCTASE"/>
    <property type="match status" value="1"/>
</dbReference>
<dbReference type="InterPro" id="IPR006657">
    <property type="entry name" value="MoPterin_dinucl-bd_dom"/>
</dbReference>
<dbReference type="InterPro" id="IPR006656">
    <property type="entry name" value="Mopterin_OxRdtase"/>
</dbReference>
<gene>
    <name evidence="7" type="ORF">SAMN05660337_3334</name>
</gene>
<dbReference type="InterPro" id="IPR009010">
    <property type="entry name" value="Asp_de-COase-like_dom_sf"/>
</dbReference>
<dbReference type="InterPro" id="IPR006655">
    <property type="entry name" value="Mopterin_OxRdtase_prok_CS"/>
</dbReference>
<dbReference type="Gene3D" id="3.40.50.740">
    <property type="match status" value="1"/>
</dbReference>
<dbReference type="STRING" id="246191.SAMN05660337_3334"/>
<evidence type="ECO:0000256" key="1">
    <source>
        <dbReference type="ARBA" id="ARBA00022723"/>
    </source>
</evidence>
<reference evidence="8" key="1">
    <citation type="submission" date="2016-10" db="EMBL/GenBank/DDBJ databases">
        <authorList>
            <person name="Varghese N."/>
            <person name="Submissions S."/>
        </authorList>
    </citation>
    <scope>NUCLEOTIDE SEQUENCE [LARGE SCALE GENOMIC DNA]</scope>
    <source>
        <strain evidence="8">DSM 16995</strain>
    </source>
</reference>
<evidence type="ECO:0000259" key="6">
    <source>
        <dbReference type="Pfam" id="PF01568"/>
    </source>
</evidence>
<accession>A0A1G9L982</accession>
<dbReference type="GO" id="GO:0022904">
    <property type="term" value="P:respiratory electron transport chain"/>
    <property type="evidence" value="ECO:0007669"/>
    <property type="project" value="TreeGrafter"/>
</dbReference>
<feature type="domain" description="Molybdopterin dinucleotide-binding" evidence="6">
    <location>
        <begin position="416"/>
        <end position="522"/>
    </location>
</feature>
<dbReference type="SUPFAM" id="SSF50692">
    <property type="entry name" value="ADC-like"/>
    <property type="match status" value="1"/>
</dbReference>
<evidence type="ECO:0000313" key="8">
    <source>
        <dbReference type="Proteomes" id="UP000199053"/>
    </source>
</evidence>
<protein>
    <submittedName>
        <fullName evidence="7">Formate dehydrogenase major subunit</fullName>
    </submittedName>
</protein>
<dbReference type="SUPFAM" id="SSF53706">
    <property type="entry name" value="Formate dehydrogenase/DMSO reductase, domains 1-3"/>
    <property type="match status" value="1"/>
</dbReference>
<dbReference type="Gene3D" id="2.40.40.20">
    <property type="match status" value="1"/>
</dbReference>
<sequence length="545" mass="59969">MTNSIDELDLMGTGNAIFAIGTNTTECHPIIGLGMMKAAQRGAKLIIADPRAITLTQHADVWLRLKPGTDVALLNGLAHVLITEGLADEKFIAERTEGYEEFRASAMRYTPAYAETITTVPAELIYKAARIIGTARTTATYYTMGITQHTSGVDNVRSVANIAMLTGNMGKALTGVNPLRGQNNVQGSCDMGTLPDVFPGYQKVRLPEVREKFSKAWEIELSETTGLTIPEVLHEIEHGNVKGLFVFGENPMRSDPDINHVKHCLEAVDFLVVQDIFLTETAELADVVLPGATFAEKDGTFSSTERRVQLIRKAIDPIGNSKADWQILAELIKRMGIKTKYNSPEDIFNEMRALTPSYGGITYSRLENEKLQWPCPSEDHKGTPVLHVDKFVRGKGSFFAADYKEPAELPDADFPLVLTTGRVTAHYHTGTMTRRCWGLDGLRPEEMLEINPADAKRFGIEDNGYVVVTSRRGELRARAQVTERVPEGLTFITFHFSESPGNILTNSATDPETGTPEFKVCAVKVRAGSAEKHPAKPYNINNVSA</sequence>
<evidence type="ECO:0000256" key="3">
    <source>
        <dbReference type="ARBA" id="ARBA00023004"/>
    </source>
</evidence>
<organism evidence="7 8">
    <name type="scientific">Maridesulfovibrio ferrireducens</name>
    <dbReference type="NCBI Taxonomy" id="246191"/>
    <lineage>
        <taxon>Bacteria</taxon>
        <taxon>Pseudomonadati</taxon>
        <taxon>Thermodesulfobacteriota</taxon>
        <taxon>Desulfovibrionia</taxon>
        <taxon>Desulfovibrionales</taxon>
        <taxon>Desulfovibrionaceae</taxon>
        <taxon>Maridesulfovibrio</taxon>
    </lineage>
</organism>
<name>A0A1G9L982_9BACT</name>
<dbReference type="PANTHER" id="PTHR43105:SF14">
    <property type="entry name" value="FORMATE DEHYDROGENASE H"/>
    <property type="match status" value="1"/>
</dbReference>
<dbReference type="Proteomes" id="UP000199053">
    <property type="component" value="Unassembled WGS sequence"/>
</dbReference>
<dbReference type="GO" id="GO:0003954">
    <property type="term" value="F:NADH dehydrogenase activity"/>
    <property type="evidence" value="ECO:0007669"/>
    <property type="project" value="TreeGrafter"/>
</dbReference>
<evidence type="ECO:0000256" key="2">
    <source>
        <dbReference type="ARBA" id="ARBA00023002"/>
    </source>
</evidence>